<reference evidence="3" key="1">
    <citation type="journal article" date="2021" name="PeerJ">
        <title>Extensive microbial diversity within the chicken gut microbiome revealed by metagenomics and culture.</title>
        <authorList>
            <person name="Gilroy R."/>
            <person name="Ravi A."/>
            <person name="Getino M."/>
            <person name="Pursley I."/>
            <person name="Horton D.L."/>
            <person name="Alikhan N.F."/>
            <person name="Baker D."/>
            <person name="Gharbi K."/>
            <person name="Hall N."/>
            <person name="Watson M."/>
            <person name="Adriaenssens E.M."/>
            <person name="Foster-Nyarko E."/>
            <person name="Jarju S."/>
            <person name="Secka A."/>
            <person name="Antonio M."/>
            <person name="Oren A."/>
            <person name="Chaudhuri R.R."/>
            <person name="La Ragione R."/>
            <person name="Hildebrand F."/>
            <person name="Pallen M.J."/>
        </authorList>
    </citation>
    <scope>NUCLEOTIDE SEQUENCE</scope>
    <source>
        <strain evidence="3">Gambia16-554</strain>
    </source>
</reference>
<reference evidence="3" key="2">
    <citation type="submission" date="2021-04" db="EMBL/GenBank/DDBJ databases">
        <authorList>
            <person name="Gilroy R."/>
        </authorList>
    </citation>
    <scope>NUCLEOTIDE SEQUENCE</scope>
    <source>
        <strain evidence="3">Gambia16-554</strain>
    </source>
</reference>
<dbReference type="InterPro" id="IPR002048">
    <property type="entry name" value="EF_hand_dom"/>
</dbReference>
<feature type="region of interest" description="Disordered" evidence="1">
    <location>
        <begin position="332"/>
        <end position="360"/>
    </location>
</feature>
<dbReference type="EMBL" id="DXAW01000069">
    <property type="protein sequence ID" value="HIZ85550.1"/>
    <property type="molecule type" value="Genomic_DNA"/>
</dbReference>
<gene>
    <name evidence="3" type="ORF">IAC04_03570</name>
</gene>
<dbReference type="PROSITE" id="PS50222">
    <property type="entry name" value="EF_HAND_2"/>
    <property type="match status" value="1"/>
</dbReference>
<organism evidence="3 4">
    <name type="scientific">Candidatus Coprenecus stercoravium</name>
    <dbReference type="NCBI Taxonomy" id="2840735"/>
    <lineage>
        <taxon>Bacteria</taxon>
        <taxon>Pseudomonadati</taxon>
        <taxon>Bacteroidota</taxon>
        <taxon>Bacteroidia</taxon>
        <taxon>Bacteroidales</taxon>
        <taxon>Rikenellaceae</taxon>
        <taxon>Rikenellaceae incertae sedis</taxon>
        <taxon>Candidatus Coprenecus</taxon>
    </lineage>
</organism>
<evidence type="ECO:0000259" key="2">
    <source>
        <dbReference type="PROSITE" id="PS50222"/>
    </source>
</evidence>
<dbReference type="Gene3D" id="2.60.40.2580">
    <property type="match status" value="1"/>
</dbReference>
<dbReference type="PROSITE" id="PS00018">
    <property type="entry name" value="EF_HAND_1"/>
    <property type="match status" value="1"/>
</dbReference>
<dbReference type="PROSITE" id="PS51257">
    <property type="entry name" value="PROKAR_LIPOPROTEIN"/>
    <property type="match status" value="1"/>
</dbReference>
<dbReference type="Proteomes" id="UP000824115">
    <property type="component" value="Unassembled WGS sequence"/>
</dbReference>
<name>A0A9D2K9U2_9BACT</name>
<feature type="domain" description="EF-hand" evidence="2">
    <location>
        <begin position="732"/>
        <end position="767"/>
    </location>
</feature>
<dbReference type="Gene3D" id="2.60.40.3690">
    <property type="match status" value="1"/>
</dbReference>
<comment type="caution">
    <text evidence="3">The sequence shown here is derived from an EMBL/GenBank/DDBJ whole genome shotgun (WGS) entry which is preliminary data.</text>
</comment>
<dbReference type="GO" id="GO:0005509">
    <property type="term" value="F:calcium ion binding"/>
    <property type="evidence" value="ECO:0007669"/>
    <property type="project" value="InterPro"/>
</dbReference>
<proteinExistence type="predicted"/>
<evidence type="ECO:0000256" key="1">
    <source>
        <dbReference type="SAM" id="MobiDB-lite"/>
    </source>
</evidence>
<dbReference type="InterPro" id="IPR018247">
    <property type="entry name" value="EF_Hand_1_Ca_BS"/>
</dbReference>
<protein>
    <submittedName>
        <fullName evidence="3">DUF4906 domain-containing protein</fullName>
    </submittedName>
</protein>
<sequence length="1074" mass="121369">MRKIIRYTAMLAAGMVFLGGCTFDERLTAPFKEGVPVNVVLGYEVAGEIPLTRAEQEPEYENAVDNIYVFVFDAGGNRVRTTVNADSDSTLAFFSRTQQDESGIENYHPGDGTGNLTTGSVRFSVPSVQSATIVGIANLTAPGTGTAFEVTKDDMDKITTLDELESFVMYMPNHSVERNALFMMTGYAVDDSGDKSIDIAGTEGGTTELGCSIQLTRVDAKVVVNVTSREGDGTWSNFSFEPKTWRVMRVPAQTYLLPYDEANDKTEEGPWRDGSHWDYSGSDAEYFDSQERPFEQMTDKEVDNTKYYTGGSFVFYMPENRKRFRREITETGDDGYALREESDQKPVQNPKPGQDYANGDFTYADPNSTYLLLTGYLSYTMGDGTVVNTDARYIVHLGYCSGNPNDYDTKRNGKYTYNITVTGADNLIVEVTDREEERPGYEGDVVYSNNQIYYLDSHYDRCLLEIRPSDVTDEMTWSVKTPFTTGVHDVGDETYKDVEDFRWIKFAINKKYDIRHDQYAKYPGDNQYKPEWHPRSADISQAPGLMDIDQLIAYLKLVKAQDADMSSLVADGTNDGHICITAFVDENLYYYDPINDQIQQNPQPQLWHQCVDREDRMMHIIVPDEGLTGGDYYSPDGSSSLVTSVYSFVQKSIRTVFDASNTQLQTAWGLESVMEGEDNGYNGRLLVGDVSAAAGNPDYNSNGRANSISWMVGKRWEDVIKTSERYGLNPGYNNAAYACLLRNRDLDGDGTVDAEEVRWYLAAIDQLTDIFLGEWALDETSRLYPYDPANGDMPPTGKVYWHYTSSSPDPNQSNNPNVLWAEEGASRGNYSSSSARDINGQYYAYRCVRNLGIPLDDPDQEPEDLVQVTDNGDGTYTLDLSSMNPKSLRTAYDNGQPLPGGNEKSANNRPYKKFIVDKDIYGANDPYDRVVTFYNGERGVLVNNKAGSTWSNQGFWQQYQSPNNPCPPDYRVPNQRELLIMSSRLSKDQWPVYRDDDAYSWHYVAFRGWEQYSDPQVAEWQDYYMCQTSFSMNGLSPYYNTLREGFMWIYSSGVFMLQNNRNEVGYVRCVKDAN</sequence>
<dbReference type="AlphaFoldDB" id="A0A9D2K9U2"/>
<accession>A0A9D2K9U2</accession>
<evidence type="ECO:0000313" key="3">
    <source>
        <dbReference type="EMBL" id="HIZ85550.1"/>
    </source>
</evidence>
<evidence type="ECO:0000313" key="4">
    <source>
        <dbReference type="Proteomes" id="UP000824115"/>
    </source>
</evidence>